<keyword evidence="9" id="KW-0472">Membrane</keyword>
<evidence type="ECO:0000256" key="3">
    <source>
        <dbReference type="ARBA" id="ARBA00022448"/>
    </source>
</evidence>
<dbReference type="GO" id="GO:0015031">
    <property type="term" value="P:protein transport"/>
    <property type="evidence" value="ECO:0007669"/>
    <property type="project" value="UniProtKB-KW"/>
</dbReference>
<comment type="caution">
    <text evidence="13">The sequence shown here is derived from an EMBL/GenBank/DDBJ whole genome shotgun (WGS) entry which is preliminary data.</text>
</comment>
<keyword evidence="5" id="KW-0997">Cell inner membrane</keyword>
<sequence>MPLIILNTASVISAACLTLFLVCTPAVAKTEQQSNERSQENSKPPLKAEPSSPIANAPSPIVRIEPKYPMRAARDGIEGEVVVEVVIDEIGGADQVNVVTAKPTGIFDKAAMKAVKRWKWRPTIGANGPEKVTATYKLRFQLAP</sequence>
<gene>
    <name evidence="13" type="ORF">DU002_10265</name>
</gene>
<feature type="domain" description="TonB C-terminal" evidence="12">
    <location>
        <begin position="53"/>
        <end position="144"/>
    </location>
</feature>
<keyword evidence="6" id="KW-0812">Transmembrane</keyword>
<evidence type="ECO:0000256" key="9">
    <source>
        <dbReference type="ARBA" id="ARBA00023136"/>
    </source>
</evidence>
<organism evidence="13 14">
    <name type="scientific">Corallincola holothuriorum</name>
    <dbReference type="NCBI Taxonomy" id="2282215"/>
    <lineage>
        <taxon>Bacteria</taxon>
        <taxon>Pseudomonadati</taxon>
        <taxon>Pseudomonadota</taxon>
        <taxon>Gammaproteobacteria</taxon>
        <taxon>Alteromonadales</taxon>
        <taxon>Psychromonadaceae</taxon>
        <taxon>Corallincola</taxon>
    </lineage>
</organism>
<evidence type="ECO:0000313" key="13">
    <source>
        <dbReference type="EMBL" id="RCU50000.1"/>
    </source>
</evidence>
<evidence type="ECO:0000256" key="4">
    <source>
        <dbReference type="ARBA" id="ARBA00022475"/>
    </source>
</evidence>
<evidence type="ECO:0000256" key="5">
    <source>
        <dbReference type="ARBA" id="ARBA00022519"/>
    </source>
</evidence>
<dbReference type="NCBIfam" id="TIGR01352">
    <property type="entry name" value="tonB_Cterm"/>
    <property type="match status" value="1"/>
</dbReference>
<evidence type="ECO:0000256" key="8">
    <source>
        <dbReference type="ARBA" id="ARBA00022989"/>
    </source>
</evidence>
<evidence type="ECO:0000256" key="6">
    <source>
        <dbReference type="ARBA" id="ARBA00022692"/>
    </source>
</evidence>
<dbReference type="PANTHER" id="PTHR33446:SF14">
    <property type="entry name" value="PROTEIN TONB"/>
    <property type="match status" value="1"/>
</dbReference>
<dbReference type="InterPro" id="IPR037682">
    <property type="entry name" value="TonB_C"/>
</dbReference>
<protein>
    <submittedName>
        <fullName evidence="13">TonB family protein</fullName>
    </submittedName>
</protein>
<evidence type="ECO:0000256" key="2">
    <source>
        <dbReference type="ARBA" id="ARBA00006555"/>
    </source>
</evidence>
<dbReference type="PANTHER" id="PTHR33446">
    <property type="entry name" value="PROTEIN TONB-RELATED"/>
    <property type="match status" value="1"/>
</dbReference>
<name>A0A368NIR6_9GAMM</name>
<dbReference type="PROSITE" id="PS52015">
    <property type="entry name" value="TONB_CTD"/>
    <property type="match status" value="1"/>
</dbReference>
<comment type="subcellular location">
    <subcellularLocation>
        <location evidence="1">Cell inner membrane</location>
        <topology evidence="1">Single-pass membrane protein</topology>
        <orientation evidence="1">Periplasmic side</orientation>
    </subcellularLocation>
</comment>
<reference evidence="13 14" key="1">
    <citation type="submission" date="2018-07" db="EMBL/GenBank/DDBJ databases">
        <title>Corallincola holothuriorum sp. nov., a new facultative anaerobe isolated from sea cucumber Apostichopus japonicus.</title>
        <authorList>
            <person name="Xia H."/>
        </authorList>
    </citation>
    <scope>NUCLEOTIDE SEQUENCE [LARGE SCALE GENOMIC DNA]</scope>
    <source>
        <strain evidence="13 14">C4</strain>
    </source>
</reference>
<evidence type="ECO:0000259" key="12">
    <source>
        <dbReference type="PROSITE" id="PS52015"/>
    </source>
</evidence>
<dbReference type="Pfam" id="PF03544">
    <property type="entry name" value="TonB_C"/>
    <property type="match status" value="1"/>
</dbReference>
<dbReference type="InterPro" id="IPR006260">
    <property type="entry name" value="TonB/TolA_C"/>
</dbReference>
<evidence type="ECO:0000256" key="11">
    <source>
        <dbReference type="SAM" id="SignalP"/>
    </source>
</evidence>
<feature type="region of interest" description="Disordered" evidence="10">
    <location>
        <begin position="30"/>
        <end position="59"/>
    </location>
</feature>
<keyword evidence="11" id="KW-0732">Signal</keyword>
<feature type="signal peptide" evidence="11">
    <location>
        <begin position="1"/>
        <end position="28"/>
    </location>
</feature>
<comment type="similarity">
    <text evidence="2">Belongs to the TonB family.</text>
</comment>
<keyword evidence="4" id="KW-1003">Cell membrane</keyword>
<feature type="chain" id="PRO_5016993202" evidence="11">
    <location>
        <begin position="29"/>
        <end position="144"/>
    </location>
</feature>
<dbReference type="InterPro" id="IPR051045">
    <property type="entry name" value="TonB-dependent_transducer"/>
</dbReference>
<dbReference type="GO" id="GO:0005886">
    <property type="term" value="C:plasma membrane"/>
    <property type="evidence" value="ECO:0007669"/>
    <property type="project" value="UniProtKB-SubCell"/>
</dbReference>
<keyword evidence="3" id="KW-0813">Transport</keyword>
<accession>A0A368NIR6</accession>
<dbReference type="AlphaFoldDB" id="A0A368NIR6"/>
<dbReference type="Gene3D" id="3.30.2420.10">
    <property type="entry name" value="TonB"/>
    <property type="match status" value="1"/>
</dbReference>
<evidence type="ECO:0000256" key="1">
    <source>
        <dbReference type="ARBA" id="ARBA00004383"/>
    </source>
</evidence>
<dbReference type="SUPFAM" id="SSF74653">
    <property type="entry name" value="TolA/TonB C-terminal domain"/>
    <property type="match status" value="1"/>
</dbReference>
<dbReference type="EMBL" id="QPID01000005">
    <property type="protein sequence ID" value="RCU50000.1"/>
    <property type="molecule type" value="Genomic_DNA"/>
</dbReference>
<keyword evidence="14" id="KW-1185">Reference proteome</keyword>
<dbReference type="Proteomes" id="UP000252558">
    <property type="component" value="Unassembled WGS sequence"/>
</dbReference>
<evidence type="ECO:0000256" key="7">
    <source>
        <dbReference type="ARBA" id="ARBA00022927"/>
    </source>
</evidence>
<feature type="compositionally biased region" description="Low complexity" evidence="10">
    <location>
        <begin position="50"/>
        <end position="59"/>
    </location>
</feature>
<dbReference type="GO" id="GO:0055085">
    <property type="term" value="P:transmembrane transport"/>
    <property type="evidence" value="ECO:0007669"/>
    <property type="project" value="InterPro"/>
</dbReference>
<proteinExistence type="inferred from homology"/>
<evidence type="ECO:0000256" key="10">
    <source>
        <dbReference type="SAM" id="MobiDB-lite"/>
    </source>
</evidence>
<evidence type="ECO:0000313" key="14">
    <source>
        <dbReference type="Proteomes" id="UP000252558"/>
    </source>
</evidence>
<keyword evidence="8" id="KW-1133">Transmembrane helix</keyword>
<keyword evidence="7" id="KW-0653">Protein transport</keyword>